<gene>
    <name evidence="1" type="ORF">PXEA_LOCUS31736</name>
</gene>
<accession>A0A3S5CUJ9</accession>
<dbReference type="EMBL" id="CAAALY010257491">
    <property type="protein sequence ID" value="VEL38296.1"/>
    <property type="molecule type" value="Genomic_DNA"/>
</dbReference>
<reference evidence="1" key="1">
    <citation type="submission" date="2018-11" db="EMBL/GenBank/DDBJ databases">
        <authorList>
            <consortium name="Pathogen Informatics"/>
        </authorList>
    </citation>
    <scope>NUCLEOTIDE SEQUENCE</scope>
</reference>
<dbReference type="AlphaFoldDB" id="A0A3S5CUJ9"/>
<evidence type="ECO:0000313" key="2">
    <source>
        <dbReference type="Proteomes" id="UP000784294"/>
    </source>
</evidence>
<proteinExistence type="predicted"/>
<name>A0A3S5CUJ9_9PLAT</name>
<protein>
    <submittedName>
        <fullName evidence="1">Uncharacterized protein</fullName>
    </submittedName>
</protein>
<keyword evidence="2" id="KW-1185">Reference proteome</keyword>
<sequence length="117" mass="13153">MLKRRGGLINPNYIELCCIWEEEQSVSTIFDSVVRIDKTSSRHSTRPGRKAYAFFHTIARDTLHSICQRLIRIPNCRCSAAVFLICVPMFWSPSNIAQFLSLFSLSAQDSTGGGVLV</sequence>
<organism evidence="1 2">
    <name type="scientific">Protopolystoma xenopodis</name>
    <dbReference type="NCBI Taxonomy" id="117903"/>
    <lineage>
        <taxon>Eukaryota</taxon>
        <taxon>Metazoa</taxon>
        <taxon>Spiralia</taxon>
        <taxon>Lophotrochozoa</taxon>
        <taxon>Platyhelminthes</taxon>
        <taxon>Monogenea</taxon>
        <taxon>Polyopisthocotylea</taxon>
        <taxon>Polystomatidea</taxon>
        <taxon>Polystomatidae</taxon>
        <taxon>Protopolystoma</taxon>
    </lineage>
</organism>
<evidence type="ECO:0000313" key="1">
    <source>
        <dbReference type="EMBL" id="VEL38296.1"/>
    </source>
</evidence>
<dbReference type="Proteomes" id="UP000784294">
    <property type="component" value="Unassembled WGS sequence"/>
</dbReference>
<comment type="caution">
    <text evidence="1">The sequence shown here is derived from an EMBL/GenBank/DDBJ whole genome shotgun (WGS) entry which is preliminary data.</text>
</comment>